<accession>A0A6J7WJE6</accession>
<name>A0A6J7WJE6_9CAUD</name>
<sequence>MALASGLASQIGFAIESSYGTATTPAAFLPLVSESMTHKRDRLESSGIIAGRRILASNQWNGGNITTAGDLSLELYNRGLGKLFTVMFGNVTTTGAGPYTHTFTPGDLLGDSLTVQVGRPSVDGTVNPFTYTGMKVMSWDLSCNVGEIAKLKLTFAGQNETVSRTVSDGVTTSSNTSVTSATASFASDDVGKPISGTGIAANTTIASVTNATTIVLSQNATATGTSVALTIGVPLASATYPSTIKPLKFNHAALTVAGSTIKAKGFTLSGNNALADDRRYLGQQTISEPLEKDLRNYDGSLDLEFTDLTQYRRYLQASEVALVISFTSGADSVTITTNVRLDGETPVVAGRDILKQKVGFKAIGSSTDASAVTAVLVNSDSTP</sequence>
<proteinExistence type="predicted"/>
<protein>
    <submittedName>
        <fullName evidence="1">Uncharacterized protein</fullName>
    </submittedName>
</protein>
<gene>
    <name evidence="1" type="ORF">UFOVP209_25</name>
</gene>
<dbReference type="InterPro" id="IPR044000">
    <property type="entry name" value="Phage_tube_2"/>
</dbReference>
<dbReference type="EMBL" id="LR798252">
    <property type="protein sequence ID" value="CAB5217866.1"/>
    <property type="molecule type" value="Genomic_DNA"/>
</dbReference>
<dbReference type="Pfam" id="PF18906">
    <property type="entry name" value="Phage_tube_2"/>
    <property type="match status" value="2"/>
</dbReference>
<reference evidence="1" key="1">
    <citation type="submission" date="2020-05" db="EMBL/GenBank/DDBJ databases">
        <authorList>
            <person name="Chiriac C."/>
            <person name="Salcher M."/>
            <person name="Ghai R."/>
            <person name="Kavagutti S V."/>
        </authorList>
    </citation>
    <scope>NUCLEOTIDE SEQUENCE</scope>
</reference>
<evidence type="ECO:0000313" key="1">
    <source>
        <dbReference type="EMBL" id="CAB5217866.1"/>
    </source>
</evidence>
<organism evidence="1">
    <name type="scientific">uncultured Caudovirales phage</name>
    <dbReference type="NCBI Taxonomy" id="2100421"/>
    <lineage>
        <taxon>Viruses</taxon>
        <taxon>Duplodnaviria</taxon>
        <taxon>Heunggongvirae</taxon>
        <taxon>Uroviricota</taxon>
        <taxon>Caudoviricetes</taxon>
        <taxon>Peduoviridae</taxon>
        <taxon>Maltschvirus</taxon>
        <taxon>Maltschvirus maltsch</taxon>
    </lineage>
</organism>